<dbReference type="GO" id="GO:0022857">
    <property type="term" value="F:transmembrane transporter activity"/>
    <property type="evidence" value="ECO:0007669"/>
    <property type="project" value="InterPro"/>
</dbReference>
<feature type="transmembrane region" description="Helical" evidence="5">
    <location>
        <begin position="273"/>
        <end position="298"/>
    </location>
</feature>
<dbReference type="InterPro" id="IPR011701">
    <property type="entry name" value="MFS"/>
</dbReference>
<dbReference type="InterPro" id="IPR036259">
    <property type="entry name" value="MFS_trans_sf"/>
</dbReference>
<feature type="transmembrane region" description="Helical" evidence="5">
    <location>
        <begin position="116"/>
        <end position="140"/>
    </location>
</feature>
<dbReference type="Proteomes" id="UP001215280">
    <property type="component" value="Unassembled WGS sequence"/>
</dbReference>
<dbReference type="GO" id="GO:0016020">
    <property type="term" value="C:membrane"/>
    <property type="evidence" value="ECO:0007669"/>
    <property type="project" value="UniProtKB-SubCell"/>
</dbReference>
<feature type="transmembrane region" description="Helical" evidence="5">
    <location>
        <begin position="152"/>
        <end position="172"/>
    </location>
</feature>
<feature type="transmembrane region" description="Helical" evidence="5">
    <location>
        <begin position="310"/>
        <end position="334"/>
    </location>
</feature>
<reference evidence="6" key="1">
    <citation type="submission" date="2023-03" db="EMBL/GenBank/DDBJ databases">
        <title>Massive genome expansion in bonnet fungi (Mycena s.s.) driven by repeated elements and novel gene families across ecological guilds.</title>
        <authorList>
            <consortium name="Lawrence Berkeley National Laboratory"/>
            <person name="Harder C.B."/>
            <person name="Miyauchi S."/>
            <person name="Viragh M."/>
            <person name="Kuo A."/>
            <person name="Thoen E."/>
            <person name="Andreopoulos B."/>
            <person name="Lu D."/>
            <person name="Skrede I."/>
            <person name="Drula E."/>
            <person name="Henrissat B."/>
            <person name="Morin E."/>
            <person name="Kohler A."/>
            <person name="Barry K."/>
            <person name="LaButti K."/>
            <person name="Morin E."/>
            <person name="Salamov A."/>
            <person name="Lipzen A."/>
            <person name="Mereny Z."/>
            <person name="Hegedus B."/>
            <person name="Baldrian P."/>
            <person name="Stursova M."/>
            <person name="Weitz H."/>
            <person name="Taylor A."/>
            <person name="Grigoriev I.V."/>
            <person name="Nagy L.G."/>
            <person name="Martin F."/>
            <person name="Kauserud H."/>
        </authorList>
    </citation>
    <scope>NUCLEOTIDE SEQUENCE</scope>
    <source>
        <strain evidence="6">CBHHK188m</strain>
    </source>
</reference>
<accession>A0AAD7K8Y3</accession>
<feature type="transmembrane region" description="Helical" evidence="5">
    <location>
        <begin position="87"/>
        <end position="104"/>
    </location>
</feature>
<feature type="transmembrane region" description="Helical" evidence="5">
    <location>
        <begin position="184"/>
        <end position="204"/>
    </location>
</feature>
<proteinExistence type="predicted"/>
<dbReference type="PANTHER" id="PTHR23507:SF1">
    <property type="entry name" value="FI18259P1-RELATED"/>
    <property type="match status" value="1"/>
</dbReference>
<dbReference type="Pfam" id="PF07690">
    <property type="entry name" value="MFS_1"/>
    <property type="match status" value="1"/>
</dbReference>
<keyword evidence="3 5" id="KW-1133">Transmembrane helix</keyword>
<keyword evidence="7" id="KW-1185">Reference proteome</keyword>
<dbReference type="PANTHER" id="PTHR23507">
    <property type="entry name" value="ZGC:174356"/>
    <property type="match status" value="1"/>
</dbReference>
<feature type="transmembrane region" description="Helical" evidence="5">
    <location>
        <begin position="384"/>
        <end position="406"/>
    </location>
</feature>
<dbReference type="Gene3D" id="1.20.1250.20">
    <property type="entry name" value="MFS general substrate transporter like domains"/>
    <property type="match status" value="1"/>
</dbReference>
<name>A0AAD7K8Y3_9AGAR</name>
<feature type="transmembrane region" description="Helical" evidence="5">
    <location>
        <begin position="413"/>
        <end position="434"/>
    </location>
</feature>
<evidence type="ECO:0000256" key="3">
    <source>
        <dbReference type="ARBA" id="ARBA00022989"/>
    </source>
</evidence>
<protein>
    <submittedName>
        <fullName evidence="6">Major facilitator superfamily domain-containing protein</fullName>
    </submittedName>
</protein>
<comment type="caution">
    <text evidence="6">The sequence shown here is derived from an EMBL/GenBank/DDBJ whole genome shotgun (WGS) entry which is preliminary data.</text>
</comment>
<dbReference type="SUPFAM" id="SSF103473">
    <property type="entry name" value="MFS general substrate transporter"/>
    <property type="match status" value="1"/>
</dbReference>
<evidence type="ECO:0000313" key="7">
    <source>
        <dbReference type="Proteomes" id="UP001215280"/>
    </source>
</evidence>
<evidence type="ECO:0000313" key="6">
    <source>
        <dbReference type="EMBL" id="KAJ7780861.1"/>
    </source>
</evidence>
<organism evidence="6 7">
    <name type="scientific">Mycena maculata</name>
    <dbReference type="NCBI Taxonomy" id="230809"/>
    <lineage>
        <taxon>Eukaryota</taxon>
        <taxon>Fungi</taxon>
        <taxon>Dikarya</taxon>
        <taxon>Basidiomycota</taxon>
        <taxon>Agaricomycotina</taxon>
        <taxon>Agaricomycetes</taxon>
        <taxon>Agaricomycetidae</taxon>
        <taxon>Agaricales</taxon>
        <taxon>Marasmiineae</taxon>
        <taxon>Mycenaceae</taxon>
        <taxon>Mycena</taxon>
    </lineage>
</organism>
<gene>
    <name evidence="6" type="ORF">DFH07DRAFT_793482</name>
</gene>
<dbReference type="EMBL" id="JARJLG010000005">
    <property type="protein sequence ID" value="KAJ7780861.1"/>
    <property type="molecule type" value="Genomic_DNA"/>
</dbReference>
<sequence length="479" mass="52166">MSQFTLSETEPLICREIHSDVSSSGSRYIPALRLFPVVILASICRGISMYARFDYYQDTFCPDANYTCGWFQNWLMLTPNISVRMEMWPTFALFVVSFTTVGWWSTFGDRRGRRPVLFVSLFGALLFDLIYLVVANIPAIHKDAQDSLSLGIIIYGLLGGFATYTGVILAYASDISPSPLSRTAIFGVLEACSFTGFRIGAVFGRLAGSVLSHSNLSYILSVFIAAVNLAYIYFVLPESLEQTPREQYPLPPGTAAKYIFSPFSVIFRSRKHLVLLALATYMYSLTLALDASMLSFNLKRGYFPSLSRSLLLAIPAVLNLLVLLFIIPALALLFKNIYGDTEKSGLMFAKSIAQNSILVAVIAVLSILEFGGPGSTFLFGTFSFLYPFSAGALPALYSLAASYLIALHRSSEIGALFGALYIWVSLADYISHAVLDSNGFEIFGIAAVCLVIAIILLVPDGPSPPSEDTSGVDGADIAA</sequence>
<comment type="subcellular location">
    <subcellularLocation>
        <location evidence="1">Membrane</location>
        <topology evidence="1">Multi-pass membrane protein</topology>
    </subcellularLocation>
</comment>
<evidence type="ECO:0000256" key="2">
    <source>
        <dbReference type="ARBA" id="ARBA00022692"/>
    </source>
</evidence>
<keyword evidence="4 5" id="KW-0472">Membrane</keyword>
<evidence type="ECO:0000256" key="5">
    <source>
        <dbReference type="SAM" id="Phobius"/>
    </source>
</evidence>
<keyword evidence="2 5" id="KW-0812">Transmembrane</keyword>
<evidence type="ECO:0000256" key="4">
    <source>
        <dbReference type="ARBA" id="ARBA00023136"/>
    </source>
</evidence>
<feature type="transmembrane region" description="Helical" evidence="5">
    <location>
        <begin position="440"/>
        <end position="458"/>
    </location>
</feature>
<feature type="transmembrane region" description="Helical" evidence="5">
    <location>
        <begin position="355"/>
        <end position="372"/>
    </location>
</feature>
<evidence type="ECO:0000256" key="1">
    <source>
        <dbReference type="ARBA" id="ARBA00004141"/>
    </source>
</evidence>
<dbReference type="AlphaFoldDB" id="A0AAD7K8Y3"/>
<feature type="transmembrane region" description="Helical" evidence="5">
    <location>
        <begin position="216"/>
        <end position="236"/>
    </location>
</feature>